<name>A0ABD2XZD6_9GENT</name>
<keyword evidence="2" id="KW-1185">Reference proteome</keyword>
<gene>
    <name evidence="1" type="ORF">ACH5RR_041575</name>
</gene>
<dbReference type="AlphaFoldDB" id="A0ABD2XZD6"/>
<evidence type="ECO:0008006" key="3">
    <source>
        <dbReference type="Google" id="ProtNLM"/>
    </source>
</evidence>
<comment type="caution">
    <text evidence="1">The sequence shown here is derived from an EMBL/GenBank/DDBJ whole genome shotgun (WGS) entry which is preliminary data.</text>
</comment>
<proteinExistence type="predicted"/>
<reference evidence="1 2" key="1">
    <citation type="submission" date="2024-11" db="EMBL/GenBank/DDBJ databases">
        <title>A near-complete genome assembly of Cinchona calisaya.</title>
        <authorList>
            <person name="Lian D.C."/>
            <person name="Zhao X.W."/>
            <person name="Wei L."/>
        </authorList>
    </citation>
    <scope>NUCLEOTIDE SEQUENCE [LARGE SCALE GENOMIC DNA]</scope>
    <source>
        <tissue evidence="1">Nenye</tissue>
    </source>
</reference>
<protein>
    <recommendedName>
        <fullName evidence="3">F-box domain-containing protein</fullName>
    </recommendedName>
</protein>
<organism evidence="1 2">
    <name type="scientific">Cinchona calisaya</name>
    <dbReference type="NCBI Taxonomy" id="153742"/>
    <lineage>
        <taxon>Eukaryota</taxon>
        <taxon>Viridiplantae</taxon>
        <taxon>Streptophyta</taxon>
        <taxon>Embryophyta</taxon>
        <taxon>Tracheophyta</taxon>
        <taxon>Spermatophyta</taxon>
        <taxon>Magnoliopsida</taxon>
        <taxon>eudicotyledons</taxon>
        <taxon>Gunneridae</taxon>
        <taxon>Pentapetalae</taxon>
        <taxon>asterids</taxon>
        <taxon>lamiids</taxon>
        <taxon>Gentianales</taxon>
        <taxon>Rubiaceae</taxon>
        <taxon>Cinchonoideae</taxon>
        <taxon>Cinchoneae</taxon>
        <taxon>Cinchona</taxon>
    </lineage>
</organism>
<dbReference type="Proteomes" id="UP001630127">
    <property type="component" value="Unassembled WGS sequence"/>
</dbReference>
<accession>A0ABD2XZD6</accession>
<evidence type="ECO:0000313" key="2">
    <source>
        <dbReference type="Proteomes" id="UP001630127"/>
    </source>
</evidence>
<sequence>MIPPRRHPMKKDDAGRPETIWSLAQIRNHSDMMDVCGGFVPIPCIGWKLANVGLRIAELHIYHDHAYLKDMLELIAQHVTKIEDFVAFGAVCTSWRSAASASKKNFKGLKLWQKIPCLILWSEDDDREFYSLMEREVVAKGAEVQLHHQGEYLQMAL</sequence>
<evidence type="ECO:0000313" key="1">
    <source>
        <dbReference type="EMBL" id="KAL3498843.1"/>
    </source>
</evidence>
<dbReference type="EMBL" id="JBJUIK010000017">
    <property type="protein sequence ID" value="KAL3498843.1"/>
    <property type="molecule type" value="Genomic_DNA"/>
</dbReference>